<proteinExistence type="predicted"/>
<feature type="binding site" evidence="1">
    <location>
        <position position="375"/>
    </location>
    <ligand>
        <name>Mn(2+)</name>
        <dbReference type="ChEBI" id="CHEBI:29035"/>
        <label>2</label>
    </ligand>
</feature>
<dbReference type="PATRIC" id="fig|1544416.3.peg.975"/>
<keyword evidence="4" id="KW-1185">Reference proteome</keyword>
<evidence type="ECO:0000313" key="3">
    <source>
        <dbReference type="EMBL" id="KQB84174.1"/>
    </source>
</evidence>
<feature type="domain" description="Peptidase M20 dimerisation" evidence="2">
    <location>
        <begin position="203"/>
        <end position="295"/>
    </location>
</feature>
<gene>
    <name evidence="3" type="primary">yxeP_2</name>
    <name evidence="3" type="ORF">Cocul_00971</name>
</gene>
<dbReference type="AlphaFoldDB" id="A0A0Q0Z444"/>
<dbReference type="Gene3D" id="3.30.70.360">
    <property type="match status" value="1"/>
</dbReference>
<dbReference type="Pfam" id="PF07687">
    <property type="entry name" value="M20_dimer"/>
    <property type="match status" value="1"/>
</dbReference>
<dbReference type="PANTHER" id="PTHR11014">
    <property type="entry name" value="PEPTIDASE M20 FAMILY MEMBER"/>
    <property type="match status" value="1"/>
</dbReference>
<feature type="binding site" evidence="1">
    <location>
        <position position="178"/>
    </location>
    <ligand>
        <name>Mn(2+)</name>
        <dbReference type="ChEBI" id="CHEBI:29035"/>
        <label>2</label>
    </ligand>
</feature>
<dbReference type="Gene3D" id="3.40.630.10">
    <property type="entry name" value="Zn peptidases"/>
    <property type="match status" value="1"/>
</dbReference>
<comment type="cofactor">
    <cofactor evidence="1">
        <name>Mn(2+)</name>
        <dbReference type="ChEBI" id="CHEBI:29035"/>
    </cofactor>
    <text evidence="1">The Mn(2+) ion enhances activity.</text>
</comment>
<sequence>MRIVDHVNTWLAAHRSEVVGWRRHLHTHPEVAHHEHATTAFLADILRAHGLQPRLLPGTGLTVDIGPDDPQRPRLAFRADIDALHVAEATNLPFSSAVPGISHACGHDVHTTIAVALACALADLAADLATGPKETRQAGQIPPVRVIFQPAEEVLSGGASEVIEAGALDGVGSIYALHVEPKLPVGKVGLRNGAITSATDLLTIDVSGPGGHSSRPHLSADVVYALGKLATDLPGLLSRRVDPRTGTVLVFGSIAAGDAANAIPQSGRIRGTLRTADMGVWHGAEVLIKELVAQVLAPTGCAHHLDYLRGVPPVFNDAAATAILAEGAKVLGEEPVVEAPQSSGGEDFSWYLQEVPGSMARLGCWSGQGDPQDLHQGDLRVDERALDMGVRLFASVVEQHARG</sequence>
<reference evidence="3 4" key="1">
    <citation type="submission" date="2015-10" db="EMBL/GenBank/DDBJ databases">
        <title>Corynebacteirum lowii and Corynebacterium oculi species nova, derived from human clinical disease and and emended description of Corynebacterium mastiditis.</title>
        <authorList>
            <person name="Bernard K."/>
            <person name="Pacheco A.L."/>
            <person name="Mcdougall C."/>
            <person name="Burtx T."/>
            <person name="Weibe D."/>
            <person name="Tyler S."/>
            <person name="Olson A.B."/>
            <person name="Cnockaert M."/>
            <person name="Eguchi H."/>
            <person name="Kuwahara T."/>
            <person name="Nakayama-Imaohji H."/>
            <person name="Boudewijins M."/>
            <person name="Van Hoecke F."/>
            <person name="Bernier A.-M."/>
            <person name="Vandamme P."/>
        </authorList>
    </citation>
    <scope>NUCLEOTIDE SEQUENCE [LARGE SCALE GENOMIC DNA]</scope>
    <source>
        <strain evidence="3 4">NML 130210</strain>
    </source>
</reference>
<feature type="binding site" evidence="1">
    <location>
        <position position="105"/>
    </location>
    <ligand>
        <name>Mn(2+)</name>
        <dbReference type="ChEBI" id="CHEBI:29035"/>
        <label>2</label>
    </ligand>
</feature>
<dbReference type="RefSeq" id="WP_055122162.1">
    <property type="nucleotide sequence ID" value="NZ_LKST01000002.1"/>
</dbReference>
<dbReference type="InterPro" id="IPR036264">
    <property type="entry name" value="Bact_exopeptidase_dim_dom"/>
</dbReference>
<feature type="binding site" evidence="1">
    <location>
        <position position="107"/>
    </location>
    <ligand>
        <name>Mn(2+)</name>
        <dbReference type="ChEBI" id="CHEBI:29035"/>
        <label>2</label>
    </ligand>
</feature>
<evidence type="ECO:0000313" key="4">
    <source>
        <dbReference type="Proteomes" id="UP000050517"/>
    </source>
</evidence>
<comment type="caution">
    <text evidence="3">The sequence shown here is derived from an EMBL/GenBank/DDBJ whole genome shotgun (WGS) entry which is preliminary data.</text>
</comment>
<dbReference type="GO" id="GO:0016787">
    <property type="term" value="F:hydrolase activity"/>
    <property type="evidence" value="ECO:0007669"/>
    <property type="project" value="UniProtKB-KW"/>
</dbReference>
<accession>A0A0Q0Z444</accession>
<dbReference type="PIRSF" id="PIRSF005962">
    <property type="entry name" value="Pept_M20D_amidohydro"/>
    <property type="match status" value="1"/>
</dbReference>
<dbReference type="Pfam" id="PF01546">
    <property type="entry name" value="Peptidase_M20"/>
    <property type="match status" value="1"/>
</dbReference>
<dbReference type="EMBL" id="LKST01000002">
    <property type="protein sequence ID" value="KQB84174.1"/>
    <property type="molecule type" value="Genomic_DNA"/>
</dbReference>
<organism evidence="3 4">
    <name type="scientific">Corynebacterium oculi</name>
    <dbReference type="NCBI Taxonomy" id="1544416"/>
    <lineage>
        <taxon>Bacteria</taxon>
        <taxon>Bacillati</taxon>
        <taxon>Actinomycetota</taxon>
        <taxon>Actinomycetes</taxon>
        <taxon>Mycobacteriales</taxon>
        <taxon>Corynebacteriaceae</taxon>
        <taxon>Corynebacterium</taxon>
    </lineage>
</organism>
<feature type="binding site" evidence="1">
    <location>
        <position position="153"/>
    </location>
    <ligand>
        <name>Mn(2+)</name>
        <dbReference type="ChEBI" id="CHEBI:29035"/>
        <label>2</label>
    </ligand>
</feature>
<dbReference type="InterPro" id="IPR002933">
    <property type="entry name" value="Peptidase_M20"/>
</dbReference>
<dbReference type="GO" id="GO:0046872">
    <property type="term" value="F:metal ion binding"/>
    <property type="evidence" value="ECO:0007669"/>
    <property type="project" value="UniProtKB-KW"/>
</dbReference>
<dbReference type="SUPFAM" id="SSF53187">
    <property type="entry name" value="Zn-dependent exopeptidases"/>
    <property type="match status" value="1"/>
</dbReference>
<dbReference type="NCBIfam" id="TIGR01891">
    <property type="entry name" value="amidohydrolases"/>
    <property type="match status" value="1"/>
</dbReference>
<keyword evidence="1" id="KW-0464">Manganese</keyword>
<dbReference type="InterPro" id="IPR011650">
    <property type="entry name" value="Peptidase_M20_dimer"/>
</dbReference>
<dbReference type="PANTHER" id="PTHR11014:SF63">
    <property type="entry name" value="METALLOPEPTIDASE, PUTATIVE (AFU_ORTHOLOGUE AFUA_6G09600)-RELATED"/>
    <property type="match status" value="1"/>
</dbReference>
<evidence type="ECO:0000259" key="2">
    <source>
        <dbReference type="Pfam" id="PF07687"/>
    </source>
</evidence>
<dbReference type="SUPFAM" id="SSF55031">
    <property type="entry name" value="Bacterial exopeptidase dimerisation domain"/>
    <property type="match status" value="1"/>
</dbReference>
<dbReference type="Proteomes" id="UP000050517">
    <property type="component" value="Unassembled WGS sequence"/>
</dbReference>
<dbReference type="OrthoDB" id="9777385at2"/>
<dbReference type="STRING" id="1544416.Cocul_00971"/>
<evidence type="ECO:0000256" key="1">
    <source>
        <dbReference type="PIRSR" id="PIRSR005962-1"/>
    </source>
</evidence>
<name>A0A0Q0Z444_9CORY</name>
<keyword evidence="3" id="KW-0378">Hydrolase</keyword>
<dbReference type="EC" id="3.-.-.-" evidence="3"/>
<dbReference type="InterPro" id="IPR017439">
    <property type="entry name" value="Amidohydrolase"/>
</dbReference>
<protein>
    <submittedName>
        <fullName evidence="3">Putative hydrolase YxeP</fullName>
        <ecNumber evidence="3">3.-.-.-</ecNumber>
    </submittedName>
</protein>
<keyword evidence="1" id="KW-0479">Metal-binding</keyword>